<evidence type="ECO:0000256" key="1">
    <source>
        <dbReference type="ARBA" id="ARBA00004251"/>
    </source>
</evidence>
<evidence type="ECO:0000256" key="14">
    <source>
        <dbReference type="SAM" id="Phobius"/>
    </source>
</evidence>
<name>A0A1B6BXD2_9HEMI</name>
<dbReference type="SMART" id="SM00181">
    <property type="entry name" value="EGF"/>
    <property type="match status" value="4"/>
</dbReference>
<feature type="domain" description="EGF-like" evidence="16">
    <location>
        <begin position="290"/>
        <end position="328"/>
    </location>
</feature>
<dbReference type="FunFam" id="2.120.10.30:FF:000241">
    <property type="entry name" value="Low-density lipoprotein receptor-related protein 6"/>
    <property type="match status" value="1"/>
</dbReference>
<evidence type="ECO:0000256" key="9">
    <source>
        <dbReference type="ARBA" id="ARBA00023170"/>
    </source>
</evidence>
<dbReference type="InterPro" id="IPR023415">
    <property type="entry name" value="LDLR_class-A_CS"/>
</dbReference>
<keyword evidence="2" id="KW-1003">Cell membrane</keyword>
<evidence type="ECO:0000256" key="3">
    <source>
        <dbReference type="ARBA" id="ARBA00022536"/>
    </source>
</evidence>
<feature type="repeat" description="LDL-receptor class B" evidence="12">
    <location>
        <begin position="462"/>
        <end position="506"/>
    </location>
</feature>
<dbReference type="InterPro" id="IPR000033">
    <property type="entry name" value="LDLR_classB_rpt"/>
</dbReference>
<feature type="repeat" description="LDL-receptor class B" evidence="12">
    <location>
        <begin position="419"/>
        <end position="461"/>
    </location>
</feature>
<evidence type="ECO:0000256" key="13">
    <source>
        <dbReference type="SAM" id="MobiDB-lite"/>
    </source>
</evidence>
<dbReference type="SUPFAM" id="SSF57424">
    <property type="entry name" value="LDL receptor-like module"/>
    <property type="match status" value="3"/>
</dbReference>
<dbReference type="PANTHER" id="PTHR46513">
    <property type="entry name" value="VITELLOGENIN RECEPTOR-LIKE PROTEIN-RELATED-RELATED"/>
    <property type="match status" value="1"/>
</dbReference>
<feature type="repeat" description="LDL-receptor class B" evidence="12">
    <location>
        <begin position="989"/>
        <end position="1033"/>
    </location>
</feature>
<dbReference type="PANTHER" id="PTHR46513:SF41">
    <property type="entry name" value="LOW-DENSITY LIPOPROTEIN RECEPTOR-RELATED PROTEIN"/>
    <property type="match status" value="1"/>
</dbReference>
<feature type="repeat" description="LDL-receptor class B" evidence="12">
    <location>
        <begin position="1079"/>
        <end position="1121"/>
    </location>
</feature>
<dbReference type="PROSITE" id="PS50068">
    <property type="entry name" value="LDLRA_2"/>
    <property type="match status" value="3"/>
</dbReference>
<dbReference type="EMBL" id="GEDC01031356">
    <property type="protein sequence ID" value="JAS05942.1"/>
    <property type="molecule type" value="Transcribed_RNA"/>
</dbReference>
<dbReference type="CDD" id="cd00112">
    <property type="entry name" value="LDLa"/>
    <property type="match status" value="3"/>
</dbReference>
<dbReference type="InterPro" id="IPR002172">
    <property type="entry name" value="LDrepeatLR_classA_rpt"/>
</dbReference>
<feature type="domain" description="EGF-like" evidence="16">
    <location>
        <begin position="597"/>
        <end position="635"/>
    </location>
</feature>
<evidence type="ECO:0000256" key="8">
    <source>
        <dbReference type="ARBA" id="ARBA00023157"/>
    </source>
</evidence>
<evidence type="ECO:0000256" key="10">
    <source>
        <dbReference type="ARBA" id="ARBA00023180"/>
    </source>
</evidence>
<dbReference type="GO" id="GO:0006897">
    <property type="term" value="P:endocytosis"/>
    <property type="evidence" value="ECO:0007669"/>
    <property type="project" value="UniProtKB-KW"/>
</dbReference>
<dbReference type="GO" id="GO:0005886">
    <property type="term" value="C:plasma membrane"/>
    <property type="evidence" value="ECO:0007669"/>
    <property type="project" value="UniProtKB-SubCell"/>
</dbReference>
<feature type="region of interest" description="Disordered" evidence="13">
    <location>
        <begin position="1524"/>
        <end position="1569"/>
    </location>
</feature>
<evidence type="ECO:0000256" key="12">
    <source>
        <dbReference type="PROSITE-ProRule" id="PRU00461"/>
    </source>
</evidence>
<keyword evidence="5 15" id="KW-0732">Signal</keyword>
<feature type="domain" description="EGF-like" evidence="16">
    <location>
        <begin position="1209"/>
        <end position="1249"/>
    </location>
</feature>
<feature type="disulfide bond" evidence="11">
    <location>
        <begin position="1300"/>
        <end position="1318"/>
    </location>
</feature>
<evidence type="ECO:0000256" key="7">
    <source>
        <dbReference type="ARBA" id="ARBA00023136"/>
    </source>
</evidence>
<evidence type="ECO:0000256" key="11">
    <source>
        <dbReference type="PROSITE-ProRule" id="PRU00124"/>
    </source>
</evidence>
<feature type="repeat" description="LDL-receptor class B" evidence="12">
    <location>
        <begin position="151"/>
        <end position="196"/>
    </location>
</feature>
<dbReference type="FunFam" id="2.120.10.30:FF:000001">
    <property type="entry name" value="Low-density lipoprotein receptor-related protein 6"/>
    <property type="match status" value="2"/>
</dbReference>
<keyword evidence="8 11" id="KW-1015">Disulfide bond</keyword>
<feature type="repeat" description="LDL-receptor class B" evidence="12">
    <location>
        <begin position="507"/>
        <end position="549"/>
    </location>
</feature>
<feature type="transmembrane region" description="Helical" evidence="14">
    <location>
        <begin position="1385"/>
        <end position="1404"/>
    </location>
</feature>
<protein>
    <recommendedName>
        <fullName evidence="16">EGF-like domain-containing protein</fullName>
    </recommendedName>
</protein>
<dbReference type="SMART" id="SM00192">
    <property type="entry name" value="LDLa"/>
    <property type="match status" value="3"/>
</dbReference>
<feature type="domain" description="EGF-like" evidence="16">
    <location>
        <begin position="901"/>
        <end position="942"/>
    </location>
</feature>
<dbReference type="PROSITE" id="PS01209">
    <property type="entry name" value="LDLRA_1"/>
    <property type="match status" value="1"/>
</dbReference>
<dbReference type="SMART" id="SM00135">
    <property type="entry name" value="LY"/>
    <property type="match status" value="20"/>
</dbReference>
<organism evidence="17">
    <name type="scientific">Clastoptera arizonana</name>
    <name type="common">Arizona spittle bug</name>
    <dbReference type="NCBI Taxonomy" id="38151"/>
    <lineage>
        <taxon>Eukaryota</taxon>
        <taxon>Metazoa</taxon>
        <taxon>Ecdysozoa</taxon>
        <taxon>Arthropoda</taxon>
        <taxon>Hexapoda</taxon>
        <taxon>Insecta</taxon>
        <taxon>Pterygota</taxon>
        <taxon>Neoptera</taxon>
        <taxon>Paraneoptera</taxon>
        <taxon>Hemiptera</taxon>
        <taxon>Auchenorrhyncha</taxon>
        <taxon>Cercopoidea</taxon>
        <taxon>Clastopteridae</taxon>
        <taxon>Clastoptera</taxon>
    </lineage>
</organism>
<evidence type="ECO:0000259" key="16">
    <source>
        <dbReference type="SMART" id="SM00181"/>
    </source>
</evidence>
<feature type="repeat" description="LDL-receptor class B" evidence="12">
    <location>
        <begin position="724"/>
        <end position="766"/>
    </location>
</feature>
<sequence length="1569" mass="174547">MLVALGIALTSFFITCSNAYPNLLYATSKDIRIANVSRPSKVTSIIKDLEEGAAVDFYYAGSQICWTDHGLEMIQCVTYNGSEVYNKVGIVTTALISPDGLACDWLTKKLYWTDGETNRIEVATLDGKHRKVLFWDDIDQPRAIAVVPMDSLLFWTDWGEVPKIERAGMNGDPATRKVIISDHIFWPNGLTIDFDLKRIYWLDGRLNFIEMMDYDGRNRKTVMEKNIIYPFALTLFQDKLYWTDWKTWSVYALDRNTGLNGTVKEIIHSDYVPMDIRVWDTRRQPYKSTPCEHNNGGCSHLCLLAPYSPGYTCACPTGVKLIDNFTCANGAQELLLLVQRNDISRISLDSPDHTILVLPLEGIKHAIAIDYDPVDNFFYWTDDESKGIRRAKLDGSKQQDLITTEVEHPDGITIDWIARNMYWTDTGTDRIEVARLDGKARKVLINEDLVEPRAIALSPERGWLFWSDWNEKRPKIERSSLDGSDRTVLVKERLGWPNGIVLDLSRDKVYWCDAKTDKVEIMNMDGTDRRELISENLPHVFGLTLLGDYLYWTDWQRRSIDRADKLTGNNREVILDQLPNLMGIKAVGTGLGGGWNPCKDNNAGCSHLCLNRPGNNSVCACQIGHELATDKKTCVVPKAFILFARKENIGRLSIENAHNEAIIPVTGVKDASALDFDMADNRIYWTDVKLKSITRAFVNGSSMEKIIEFGLDSPEGLALDWVARNIYWADTGSKRIEVAKLNGSSRKVLLWSDVQEPHSIALNPSEGYMYWSDWGGNGIIERAAMDGQQRTILVNKLGRANGLTIDYSQRRLYWTQLHGAATIEVSDLDGKRRSVIVDREVGRPFALTQYENYIYWADWNGGWIEQADKHTGHNRTHVHNKLDHVTDLTVFHTSRQLGWNQCAVNNGGCSHLCLAQPDSGRQSETHRCACPTHYILHNTSCSAPTSFLLYSQRNSLNRLLLDTADCPDAPLPIQNLKNIRAIEFDPLTEFIFWIDGRTHSIKRSLDSGSSINIVVSAGASNQHPYDLAIDPYSRLLFWSCAAGNTINVTRLDNNSAVGVVVRGVDGEKPRNIALHPEKGFLFWTDVGLKPRVLRSRLDGQKRIIIAGEANAVSALTVDRVEDMVYWATKEAIHMADLTGKSRRTIIVNQLVQVSGLAVLGSHLYWMDRDQQIVERADKISGLHRDTVVAKVSHLTDLVAIIKPLNPNHPCVSSTTPGGCTHLCLPQVHGGVECSCPVGLILHEDKSTCSALPACGQDHFTCGSPSVDCIPSSWRCDGQTDCPDSSDELGCPECTSEQFRCHSGQCIDLTWLCDGNTQCPDGSDESQCCRGEGVFQCVIGTPCVPVSAVCDGWAHCPDNSDETASACSARRRVDPSIVNSPPQSHFFSYLILTISCLALMAAALYRCRNRFSPTTQGLPCEGDSAADPLSPKPSQRVIPIVNHTVITKPPPAVVRMSTLNCGSSSSYERSHVTGASSSASLLCYPLNPPPSPATTTLREEYFCTRYRPPPPTACSTDVCDESDSNYRCDSDPFPPPPSPRSHSSGPPSPSSSTYFHPLPPPPSPNGRCNF</sequence>
<feature type="repeat" description="LDL-receptor class B" evidence="12">
    <location>
        <begin position="681"/>
        <end position="723"/>
    </location>
</feature>
<keyword evidence="9" id="KW-0675">Receptor</keyword>
<dbReference type="Gene3D" id="2.120.10.30">
    <property type="entry name" value="TolB, C-terminal domain"/>
    <property type="match status" value="4"/>
</dbReference>
<dbReference type="EMBL" id="GEDC01010247">
    <property type="protein sequence ID" value="JAS27051.1"/>
    <property type="molecule type" value="Transcribed_RNA"/>
</dbReference>
<feature type="chain" id="PRO_5008579921" description="EGF-like domain-containing protein" evidence="15">
    <location>
        <begin position="20"/>
        <end position="1569"/>
    </location>
</feature>
<gene>
    <name evidence="17" type="ORF">g.4391</name>
    <name evidence="18" type="ORF">g.4394</name>
</gene>
<dbReference type="PROSITE" id="PS51120">
    <property type="entry name" value="LDLRB"/>
    <property type="match status" value="13"/>
</dbReference>
<evidence type="ECO:0000256" key="5">
    <source>
        <dbReference type="ARBA" id="ARBA00022729"/>
    </source>
</evidence>
<evidence type="ECO:0000256" key="6">
    <source>
        <dbReference type="ARBA" id="ARBA00022737"/>
    </source>
</evidence>
<keyword evidence="6" id="KW-0677">Repeat</keyword>
<dbReference type="InterPro" id="IPR011042">
    <property type="entry name" value="6-blade_b-propeller_TolB-like"/>
</dbReference>
<keyword evidence="14" id="KW-0812">Transmembrane</keyword>
<comment type="subcellular location">
    <subcellularLocation>
        <location evidence="1">Cell membrane</location>
        <topology evidence="1">Single-pass type I membrane protein</topology>
    </subcellularLocation>
</comment>
<dbReference type="SUPFAM" id="SSF63825">
    <property type="entry name" value="YWTD domain"/>
    <property type="match status" value="4"/>
</dbReference>
<feature type="signal peptide" evidence="15">
    <location>
        <begin position="1"/>
        <end position="19"/>
    </location>
</feature>
<proteinExistence type="predicted"/>
<accession>A0A1B6BXD2</accession>
<keyword evidence="4" id="KW-0254">Endocytosis</keyword>
<dbReference type="Gene3D" id="4.10.400.10">
    <property type="entry name" value="Low-density Lipoprotein Receptor"/>
    <property type="match status" value="3"/>
</dbReference>
<reference evidence="17" key="1">
    <citation type="submission" date="2015-12" db="EMBL/GenBank/DDBJ databases">
        <title>De novo transcriptome assembly of four potential Pierce s Disease insect vectors from Arizona vineyards.</title>
        <authorList>
            <person name="Tassone E.E."/>
        </authorList>
    </citation>
    <scope>NUCLEOTIDE SEQUENCE</scope>
</reference>
<comment type="caution">
    <text evidence="11">Lacks conserved residue(s) required for the propagation of feature annotation.</text>
</comment>
<dbReference type="InterPro" id="IPR000742">
    <property type="entry name" value="EGF"/>
</dbReference>
<feature type="repeat" description="LDL-receptor class B" evidence="12">
    <location>
        <begin position="376"/>
        <end position="418"/>
    </location>
</feature>
<feature type="repeat" description="LDL-receptor class B" evidence="12">
    <location>
        <begin position="767"/>
        <end position="809"/>
    </location>
</feature>
<feature type="repeat" description="LDL-receptor class B" evidence="12">
    <location>
        <begin position="810"/>
        <end position="853"/>
    </location>
</feature>
<dbReference type="Pfam" id="PF00058">
    <property type="entry name" value="Ldl_recept_b"/>
    <property type="match status" value="11"/>
</dbReference>
<keyword evidence="14" id="KW-1133">Transmembrane helix</keyword>
<feature type="repeat" description="LDL-receptor class B" evidence="12">
    <location>
        <begin position="108"/>
        <end position="150"/>
    </location>
</feature>
<keyword evidence="10" id="KW-0325">Glycoprotein</keyword>
<dbReference type="PRINTS" id="PR00261">
    <property type="entry name" value="LDLRECEPTOR"/>
</dbReference>
<dbReference type="Gene3D" id="2.10.25.10">
    <property type="entry name" value="Laminin"/>
    <property type="match status" value="1"/>
</dbReference>
<keyword evidence="3" id="KW-0245">EGF-like domain</keyword>
<evidence type="ECO:0000256" key="4">
    <source>
        <dbReference type="ARBA" id="ARBA00022583"/>
    </source>
</evidence>
<dbReference type="FunFam" id="2.120.10.30:FF:000008">
    <property type="entry name" value="Low-density lipoprotein receptor-related protein 4"/>
    <property type="match status" value="1"/>
</dbReference>
<evidence type="ECO:0000313" key="17">
    <source>
        <dbReference type="EMBL" id="JAS05942.1"/>
    </source>
</evidence>
<evidence type="ECO:0000313" key="18">
    <source>
        <dbReference type="EMBL" id="JAS27051.1"/>
    </source>
</evidence>
<dbReference type="Pfam" id="PF14670">
    <property type="entry name" value="FXa_inhibition"/>
    <property type="match status" value="3"/>
</dbReference>
<feature type="disulfide bond" evidence="11">
    <location>
        <begin position="1275"/>
        <end position="1290"/>
    </location>
</feature>
<evidence type="ECO:0000256" key="2">
    <source>
        <dbReference type="ARBA" id="ARBA00022475"/>
    </source>
</evidence>
<keyword evidence="7 14" id="KW-0472">Membrane</keyword>
<dbReference type="InterPro" id="IPR050778">
    <property type="entry name" value="Cueball_EGF_LRP_Nidogen"/>
</dbReference>
<dbReference type="Pfam" id="PF00057">
    <property type="entry name" value="Ldl_recept_a"/>
    <property type="match status" value="3"/>
</dbReference>
<dbReference type="InterPro" id="IPR036055">
    <property type="entry name" value="LDL_receptor-like_sf"/>
</dbReference>
<dbReference type="SUPFAM" id="SSF57196">
    <property type="entry name" value="EGF/Laminin"/>
    <property type="match status" value="3"/>
</dbReference>
<feature type="disulfide bond" evidence="11">
    <location>
        <begin position="1312"/>
        <end position="1327"/>
    </location>
</feature>
<evidence type="ECO:0000256" key="15">
    <source>
        <dbReference type="SAM" id="SignalP"/>
    </source>
</evidence>
<feature type="disulfide bond" evidence="11">
    <location>
        <begin position="1293"/>
        <end position="1305"/>
    </location>
</feature>
<feature type="repeat" description="LDL-receptor class B" evidence="12">
    <location>
        <begin position="197"/>
        <end position="239"/>
    </location>
</feature>